<dbReference type="EMBL" id="QMIE01000001">
    <property type="protein sequence ID" value="TVM19908.1"/>
    <property type="molecule type" value="Genomic_DNA"/>
</dbReference>
<organism evidence="2 3">
    <name type="scientific">Oceanidesulfovibrio indonesiensis</name>
    <dbReference type="NCBI Taxonomy" id="54767"/>
    <lineage>
        <taxon>Bacteria</taxon>
        <taxon>Pseudomonadati</taxon>
        <taxon>Thermodesulfobacteriota</taxon>
        <taxon>Desulfovibrionia</taxon>
        <taxon>Desulfovibrionales</taxon>
        <taxon>Desulfovibrionaceae</taxon>
        <taxon>Oceanidesulfovibrio</taxon>
    </lineage>
</organism>
<dbReference type="InterPro" id="IPR005175">
    <property type="entry name" value="PPC_dom"/>
</dbReference>
<dbReference type="AlphaFoldDB" id="A0A7M3MK16"/>
<comment type="caution">
    <text evidence="2">The sequence shown here is derived from an EMBL/GenBank/DDBJ whole genome shotgun (WGS) entry which is preliminary data.</text>
</comment>
<name>A0A7M3MK16_9BACT</name>
<feature type="domain" description="PPC" evidence="1">
    <location>
        <begin position="6"/>
        <end position="147"/>
    </location>
</feature>
<accession>A0A7M3MK16</accession>
<dbReference type="Gene3D" id="3.30.1330.80">
    <property type="entry name" value="Hypothetical protein, similar to alpha- acetolactate decarboxylase, domain 2"/>
    <property type="match status" value="1"/>
</dbReference>
<sequence>MLQSQGSIGRVFVLRLEDGDSLPGSIEEFAATNNVTRAVCLLLGGVGSGRLVVGPQDGAAERIIPMVNPIQAVHEAAAVGTIFPDESGAPRLHMHAALGRGESATTGCVRQGVDIWKLAEVVVLEINGTDMLRAVDPAFGFEVLTTRDSGNAT</sequence>
<dbReference type="PANTHER" id="PTHR34988:SF1">
    <property type="entry name" value="DNA-BINDING PROTEIN"/>
    <property type="match status" value="1"/>
</dbReference>
<evidence type="ECO:0000313" key="3">
    <source>
        <dbReference type="Proteomes" id="UP000448292"/>
    </source>
</evidence>
<evidence type="ECO:0000259" key="1">
    <source>
        <dbReference type="PROSITE" id="PS51742"/>
    </source>
</evidence>
<reference evidence="2 3" key="1">
    <citation type="submission" date="2018-06" db="EMBL/GenBank/DDBJ databases">
        <title>Complete genome of Desulfovibrio indonesiensis P37SLT.</title>
        <authorList>
            <person name="Crispim J.S."/>
            <person name="Vidigal P.M.P."/>
            <person name="Silva L.C.F."/>
            <person name="Laguardia C.N."/>
            <person name="Araujo L.C."/>
            <person name="Dias R.S."/>
            <person name="Sousa M.P."/>
            <person name="Paula S.O."/>
            <person name="Silva C."/>
        </authorList>
    </citation>
    <scope>NUCLEOTIDE SEQUENCE [LARGE SCALE GENOMIC DNA]</scope>
    <source>
        <strain evidence="2 3">P37SLT</strain>
    </source>
</reference>
<protein>
    <submittedName>
        <fullName evidence="2">DUF296 domain-containing protein</fullName>
    </submittedName>
</protein>
<dbReference type="PANTHER" id="PTHR34988">
    <property type="entry name" value="PROTEIN, PUTATIVE-RELATED"/>
    <property type="match status" value="1"/>
</dbReference>
<dbReference type="SUPFAM" id="SSF117856">
    <property type="entry name" value="AF0104/ALDC/Ptd012-like"/>
    <property type="match status" value="1"/>
</dbReference>
<dbReference type="OrthoDB" id="9798999at2"/>
<proteinExistence type="predicted"/>
<keyword evidence="3" id="KW-1185">Reference proteome</keyword>
<dbReference type="Proteomes" id="UP000448292">
    <property type="component" value="Unassembled WGS sequence"/>
</dbReference>
<gene>
    <name evidence="2" type="ORF">DPQ33_01390</name>
</gene>
<dbReference type="CDD" id="cd11378">
    <property type="entry name" value="DUF296"/>
    <property type="match status" value="1"/>
</dbReference>
<dbReference type="Pfam" id="PF03479">
    <property type="entry name" value="PCC"/>
    <property type="match status" value="1"/>
</dbReference>
<dbReference type="RefSeq" id="WP_144301369.1">
    <property type="nucleotide sequence ID" value="NZ_QMIE01000001.1"/>
</dbReference>
<dbReference type="PROSITE" id="PS51742">
    <property type="entry name" value="PPC"/>
    <property type="match status" value="1"/>
</dbReference>
<evidence type="ECO:0000313" key="2">
    <source>
        <dbReference type="EMBL" id="TVM19908.1"/>
    </source>
</evidence>